<keyword evidence="2 5" id="KW-0378">Hydrolase</keyword>
<keyword evidence="3" id="KW-0443">Lipid metabolism</keyword>
<dbReference type="Pfam" id="PF04970">
    <property type="entry name" value="LRAT"/>
    <property type="match status" value="1"/>
</dbReference>
<dbReference type="OrthoDB" id="9812095at2"/>
<reference evidence="5 6" key="1">
    <citation type="journal article" date="2015" name="Genome Announc.">
        <title>Complete Genome Sequence of Cupriavidus basilensis 4G11, Isolated from the Oak Ridge Field Research Center Site.</title>
        <authorList>
            <person name="Ray J."/>
            <person name="Waters R.J."/>
            <person name="Skerker J.M."/>
            <person name="Kuehl J.V."/>
            <person name="Price M.N."/>
            <person name="Huang J."/>
            <person name="Chakraborty R."/>
            <person name="Arkin A.P."/>
            <person name="Deutschbauer A."/>
        </authorList>
    </citation>
    <scope>NUCLEOTIDE SEQUENCE [LARGE SCALE GENOMIC DNA]</scope>
    <source>
        <strain evidence="5">4G11</strain>
    </source>
</reference>
<feature type="domain" description="LRAT" evidence="4">
    <location>
        <begin position="21"/>
        <end position="121"/>
    </location>
</feature>
<dbReference type="PANTHER" id="PTHR13943">
    <property type="entry name" value="HRAS-LIKE SUPPRESSOR - RELATED"/>
    <property type="match status" value="1"/>
</dbReference>
<evidence type="ECO:0000259" key="4">
    <source>
        <dbReference type="PROSITE" id="PS51934"/>
    </source>
</evidence>
<sequence>MNHQHQQQDKAIDADLPLGAHLVTERRGYAHHGIYIGDGKVVHYAGFAGSLHRGPVEETTVGAFAAGHTVTVKANPCARYVGLEAVARARSRLGEDNYRLLTNNCEHFCTWCLLGEGRSEQVEACLHHPSMAVQAVANLLRAFLETEFKGAHFGARAA</sequence>
<dbReference type="PROSITE" id="PS51934">
    <property type="entry name" value="LRAT"/>
    <property type="match status" value="1"/>
</dbReference>
<organism evidence="5 6">
    <name type="scientific">Cupriavidus basilensis</name>
    <dbReference type="NCBI Taxonomy" id="68895"/>
    <lineage>
        <taxon>Bacteria</taxon>
        <taxon>Pseudomonadati</taxon>
        <taxon>Pseudomonadota</taxon>
        <taxon>Betaproteobacteria</taxon>
        <taxon>Burkholderiales</taxon>
        <taxon>Burkholderiaceae</taxon>
        <taxon>Cupriavidus</taxon>
    </lineage>
</organism>
<dbReference type="EMBL" id="CP010536">
    <property type="protein sequence ID" value="AJG19955.1"/>
    <property type="molecule type" value="Genomic_DNA"/>
</dbReference>
<evidence type="ECO:0000256" key="1">
    <source>
        <dbReference type="ARBA" id="ARBA00022679"/>
    </source>
</evidence>
<name>A0A0C4YAI0_9BURK</name>
<evidence type="ECO:0000256" key="2">
    <source>
        <dbReference type="ARBA" id="ARBA00022801"/>
    </source>
</evidence>
<dbReference type="InterPro" id="IPR051496">
    <property type="entry name" value="H-rev107_PLA/AT"/>
</dbReference>
<protein>
    <submittedName>
        <fullName evidence="5">Cell wall-associated hydrolases (Invasion-associated proteins)</fullName>
    </submittedName>
</protein>
<dbReference type="Gene3D" id="3.90.1720.10">
    <property type="entry name" value="endopeptidase domain like (from Nostoc punctiforme)"/>
    <property type="match status" value="1"/>
</dbReference>
<accession>A0A0C4YAI0</accession>
<gene>
    <name evidence="5" type="ORF">RR42_m2569</name>
</gene>
<dbReference type="GO" id="GO:0008970">
    <property type="term" value="F:phospholipase A1 activity"/>
    <property type="evidence" value="ECO:0007669"/>
    <property type="project" value="TreeGrafter"/>
</dbReference>
<evidence type="ECO:0000256" key="3">
    <source>
        <dbReference type="ARBA" id="ARBA00023098"/>
    </source>
</evidence>
<dbReference type="Proteomes" id="UP000031843">
    <property type="component" value="Chromosome main"/>
</dbReference>
<evidence type="ECO:0000313" key="6">
    <source>
        <dbReference type="Proteomes" id="UP000031843"/>
    </source>
</evidence>
<dbReference type="GO" id="GO:0004623">
    <property type="term" value="F:phospholipase A2 activity"/>
    <property type="evidence" value="ECO:0007669"/>
    <property type="project" value="TreeGrafter"/>
</dbReference>
<dbReference type="RefSeq" id="WP_043347270.1">
    <property type="nucleotide sequence ID" value="NZ_CP010536.1"/>
</dbReference>
<dbReference type="GO" id="GO:0005737">
    <property type="term" value="C:cytoplasm"/>
    <property type="evidence" value="ECO:0007669"/>
    <property type="project" value="TreeGrafter"/>
</dbReference>
<dbReference type="InterPro" id="IPR007053">
    <property type="entry name" value="LRAT_dom"/>
</dbReference>
<evidence type="ECO:0000313" key="5">
    <source>
        <dbReference type="EMBL" id="AJG19955.1"/>
    </source>
</evidence>
<dbReference type="KEGG" id="cbw:RR42_m2569"/>
<keyword evidence="1" id="KW-0808">Transferase</keyword>
<dbReference type="GO" id="GO:0016410">
    <property type="term" value="F:N-acyltransferase activity"/>
    <property type="evidence" value="ECO:0007669"/>
    <property type="project" value="TreeGrafter"/>
</dbReference>
<dbReference type="GO" id="GO:0070292">
    <property type="term" value="P:N-acylphosphatidylethanolamine metabolic process"/>
    <property type="evidence" value="ECO:0007669"/>
    <property type="project" value="TreeGrafter"/>
</dbReference>
<dbReference type="AlphaFoldDB" id="A0A0C4YAI0"/>
<dbReference type="PANTHER" id="PTHR13943:SF77">
    <property type="entry name" value="LRAT DOMAIN-CONTAINING PROTEIN"/>
    <property type="match status" value="1"/>
</dbReference>
<dbReference type="STRING" id="68895.RR42_m2569"/>
<keyword evidence="6" id="KW-1185">Reference proteome</keyword>
<proteinExistence type="predicted"/>